<dbReference type="EMBL" id="QGLD01000008">
    <property type="protein sequence ID" value="RAL70633.1"/>
    <property type="molecule type" value="Genomic_DNA"/>
</dbReference>
<dbReference type="AlphaFoldDB" id="A0A328ESY2"/>
<dbReference type="Proteomes" id="UP000248786">
    <property type="component" value="Unassembled WGS sequence"/>
</dbReference>
<reference evidence="1 2" key="1">
    <citation type="submission" date="2018-05" db="EMBL/GenBank/DDBJ databases">
        <title>Draft genome sequences of Dehalococcoides mccartyi strains RC and KS.</title>
        <authorList>
            <person name="Higgins S.A."/>
            <person name="Padilla-Crespo E."/>
            <person name="Loeffler F.E."/>
        </authorList>
    </citation>
    <scope>NUCLEOTIDE SEQUENCE [LARGE SCALE GENOMIC DNA]</scope>
    <source>
        <strain evidence="1 2">KS</strain>
    </source>
</reference>
<accession>A0A328ESY2</accession>
<comment type="caution">
    <text evidence="1">The sequence shown here is derived from an EMBL/GenBank/DDBJ whole genome shotgun (WGS) entry which is preliminary data.</text>
</comment>
<protein>
    <submittedName>
        <fullName evidence="1">Uncharacterized protein</fullName>
    </submittedName>
</protein>
<sequence>MVKAVCRPFILPFFLFPADYIFRPFLFSYLKYQIILPRTACAFKLRRLLGYFYIGRELGKMRRLKNVLYIIERLAEKGRWF</sequence>
<proteinExistence type="predicted"/>
<gene>
    <name evidence="1" type="ORF">C1G86_0212</name>
</gene>
<name>A0A328ESY2_9CHLR</name>
<organism evidence="1 2">
    <name type="scientific">Dehalococcoides mccartyi</name>
    <dbReference type="NCBI Taxonomy" id="61435"/>
    <lineage>
        <taxon>Bacteria</taxon>
        <taxon>Bacillati</taxon>
        <taxon>Chloroflexota</taxon>
        <taxon>Dehalococcoidia</taxon>
        <taxon>Dehalococcoidales</taxon>
        <taxon>Dehalococcoidaceae</taxon>
        <taxon>Dehalococcoides</taxon>
    </lineage>
</organism>
<evidence type="ECO:0000313" key="1">
    <source>
        <dbReference type="EMBL" id="RAL70633.1"/>
    </source>
</evidence>
<evidence type="ECO:0000313" key="2">
    <source>
        <dbReference type="Proteomes" id="UP000248786"/>
    </source>
</evidence>